<sequence length="86" mass="9443">MISIKKLGEGEAAARAIFFTSKVQLSYLAQQGFISLPLRLAPRNRVIDSSTILVMRSTIRPTLLSFLVKTIVCINSFSKSVSSSHT</sequence>
<dbReference type="EMBL" id="EF106972">
    <property type="protein sequence ID" value="ABK80628.1"/>
    <property type="molecule type" value="Genomic_DNA"/>
</dbReference>
<protein>
    <submittedName>
        <fullName evidence="1">Uncharacterized protein</fullName>
    </submittedName>
</protein>
<dbReference type="AlphaFoldDB" id="A4GJ35"/>
<name>A4GJ35_9BACT</name>
<organism evidence="1">
    <name type="scientific">uncultured marine Nitrospinaceae bacterium</name>
    <dbReference type="NCBI Taxonomy" id="482920"/>
    <lineage>
        <taxon>Bacteria</taxon>
        <taxon>Pseudomonadati</taxon>
        <taxon>Nitrospinota/Tectimicrobiota group</taxon>
        <taxon>Nitrospinota</taxon>
        <taxon>Nitrospinia</taxon>
        <taxon>Nitrospinales</taxon>
        <taxon>Nitrospinaceae</taxon>
        <taxon>environmental samples</taxon>
    </lineage>
</organism>
<evidence type="ECO:0000313" key="1">
    <source>
        <dbReference type="EMBL" id="ABK80628.1"/>
    </source>
</evidence>
<reference evidence="1" key="1">
    <citation type="journal article" date="2007" name="Environ. Microbiol.">
        <title>Quantitative distribution of presumptive archaeal and bacterial nitrifiers in Monterey Bay and the North Pacific Subtropical Gyre.</title>
        <authorList>
            <person name="Mincer T.J."/>
            <person name="Church M.J."/>
            <person name="Taylor L.T."/>
            <person name="Preston C."/>
            <person name="Karl D.M."/>
            <person name="Delong E.F."/>
        </authorList>
    </citation>
    <scope>NUCLEOTIDE SEQUENCE</scope>
</reference>
<accession>A4GJ35</accession>
<proteinExistence type="predicted"/>